<gene>
    <name evidence="11 13" type="primary">gatB</name>
    <name evidence="13" type="ORF">AMPC_30150</name>
</gene>
<evidence type="ECO:0000256" key="4">
    <source>
        <dbReference type="ARBA" id="ARBA00022598"/>
    </source>
</evidence>
<evidence type="ECO:0000259" key="12">
    <source>
        <dbReference type="SMART" id="SM00845"/>
    </source>
</evidence>
<evidence type="ECO:0000256" key="8">
    <source>
        <dbReference type="ARBA" id="ARBA00024799"/>
    </source>
</evidence>
<dbReference type="PANTHER" id="PTHR11659:SF0">
    <property type="entry name" value="GLUTAMYL-TRNA(GLN) AMIDOTRANSFERASE SUBUNIT B, MITOCHONDRIAL"/>
    <property type="match status" value="1"/>
</dbReference>
<dbReference type="InterPro" id="IPR006075">
    <property type="entry name" value="Asn/Gln-tRNA_Trfase_suB/E_cat"/>
</dbReference>
<comment type="catalytic activity">
    <reaction evidence="10 11">
        <text>L-glutamyl-tRNA(Gln) + L-glutamine + ATP + H2O = L-glutaminyl-tRNA(Gln) + L-glutamate + ADP + phosphate + H(+)</text>
        <dbReference type="Rhea" id="RHEA:17521"/>
        <dbReference type="Rhea" id="RHEA-COMP:9681"/>
        <dbReference type="Rhea" id="RHEA-COMP:9684"/>
        <dbReference type="ChEBI" id="CHEBI:15377"/>
        <dbReference type="ChEBI" id="CHEBI:15378"/>
        <dbReference type="ChEBI" id="CHEBI:29985"/>
        <dbReference type="ChEBI" id="CHEBI:30616"/>
        <dbReference type="ChEBI" id="CHEBI:43474"/>
        <dbReference type="ChEBI" id="CHEBI:58359"/>
        <dbReference type="ChEBI" id="CHEBI:78520"/>
        <dbReference type="ChEBI" id="CHEBI:78521"/>
        <dbReference type="ChEBI" id="CHEBI:456216"/>
    </reaction>
</comment>
<dbReference type="RefSeq" id="WP_248342300.1">
    <property type="nucleotide sequence ID" value="NZ_AP025592.1"/>
</dbReference>
<evidence type="ECO:0000256" key="6">
    <source>
        <dbReference type="ARBA" id="ARBA00022840"/>
    </source>
</evidence>
<dbReference type="NCBIfam" id="TIGR00133">
    <property type="entry name" value="gatB"/>
    <property type="match status" value="1"/>
</dbReference>
<keyword evidence="7 11" id="KW-0648">Protein biosynthesis</keyword>
<accession>A0ABM7XDF6</accession>
<dbReference type="NCBIfam" id="NF004012">
    <property type="entry name" value="PRK05477.1-2"/>
    <property type="match status" value="1"/>
</dbReference>
<keyword evidence="6 11" id="KW-0067">ATP-binding</keyword>
<dbReference type="SMART" id="SM00845">
    <property type="entry name" value="GatB_Yqey"/>
    <property type="match status" value="1"/>
</dbReference>
<evidence type="ECO:0000256" key="2">
    <source>
        <dbReference type="ARBA" id="ARBA00011123"/>
    </source>
</evidence>
<dbReference type="Proteomes" id="UP001162734">
    <property type="component" value="Chromosome"/>
</dbReference>
<dbReference type="SUPFAM" id="SSF89095">
    <property type="entry name" value="GatB/YqeY motif"/>
    <property type="match status" value="1"/>
</dbReference>
<comment type="catalytic activity">
    <reaction evidence="9 11">
        <text>L-aspartyl-tRNA(Asn) + L-glutamine + ATP + H2O = L-asparaginyl-tRNA(Asn) + L-glutamate + ADP + phosphate + 2 H(+)</text>
        <dbReference type="Rhea" id="RHEA:14513"/>
        <dbReference type="Rhea" id="RHEA-COMP:9674"/>
        <dbReference type="Rhea" id="RHEA-COMP:9677"/>
        <dbReference type="ChEBI" id="CHEBI:15377"/>
        <dbReference type="ChEBI" id="CHEBI:15378"/>
        <dbReference type="ChEBI" id="CHEBI:29985"/>
        <dbReference type="ChEBI" id="CHEBI:30616"/>
        <dbReference type="ChEBI" id="CHEBI:43474"/>
        <dbReference type="ChEBI" id="CHEBI:58359"/>
        <dbReference type="ChEBI" id="CHEBI:78515"/>
        <dbReference type="ChEBI" id="CHEBI:78516"/>
        <dbReference type="ChEBI" id="CHEBI:456216"/>
    </reaction>
</comment>
<evidence type="ECO:0000313" key="14">
    <source>
        <dbReference type="Proteomes" id="UP001162734"/>
    </source>
</evidence>
<comment type="subunit">
    <text evidence="2 11">Heterotrimer of A, B and C subunits.</text>
</comment>
<evidence type="ECO:0000256" key="7">
    <source>
        <dbReference type="ARBA" id="ARBA00022917"/>
    </source>
</evidence>
<name>A0ABM7XDF6_9BACT</name>
<dbReference type="SUPFAM" id="SSF55931">
    <property type="entry name" value="Glutamine synthetase/guanido kinase"/>
    <property type="match status" value="1"/>
</dbReference>
<dbReference type="InterPro" id="IPR004413">
    <property type="entry name" value="GatB"/>
</dbReference>
<protein>
    <recommendedName>
        <fullName evidence="3 11">Aspartyl/glutamyl-tRNA(Asn/Gln) amidotransferase subunit B</fullName>
        <shortName evidence="11">Asp/Glu-ADT subunit B</shortName>
        <ecNumber evidence="11">6.3.5.-</ecNumber>
    </recommendedName>
</protein>
<proteinExistence type="inferred from homology"/>
<dbReference type="InterPro" id="IPR017959">
    <property type="entry name" value="Asn/Gln-tRNA_amidoTrfase_suB/E"/>
</dbReference>
<evidence type="ECO:0000256" key="10">
    <source>
        <dbReference type="ARBA" id="ARBA00047913"/>
    </source>
</evidence>
<comment type="similarity">
    <text evidence="1 11">Belongs to the GatB/GatE family. GatB subfamily.</text>
</comment>
<evidence type="ECO:0000256" key="11">
    <source>
        <dbReference type="HAMAP-Rule" id="MF_00121"/>
    </source>
</evidence>
<organism evidence="13 14">
    <name type="scientific">Anaeromyxobacter paludicola</name>
    <dbReference type="NCBI Taxonomy" id="2918171"/>
    <lineage>
        <taxon>Bacteria</taxon>
        <taxon>Pseudomonadati</taxon>
        <taxon>Myxococcota</taxon>
        <taxon>Myxococcia</taxon>
        <taxon>Myxococcales</taxon>
        <taxon>Cystobacterineae</taxon>
        <taxon>Anaeromyxobacteraceae</taxon>
        <taxon>Anaeromyxobacter</taxon>
    </lineage>
</organism>
<evidence type="ECO:0000256" key="3">
    <source>
        <dbReference type="ARBA" id="ARBA00016923"/>
    </source>
</evidence>
<dbReference type="Gene3D" id="1.10.10.410">
    <property type="match status" value="1"/>
</dbReference>
<evidence type="ECO:0000256" key="5">
    <source>
        <dbReference type="ARBA" id="ARBA00022741"/>
    </source>
</evidence>
<dbReference type="NCBIfam" id="NF004015">
    <property type="entry name" value="PRK05477.1-5"/>
    <property type="match status" value="1"/>
</dbReference>
<dbReference type="InterPro" id="IPR017958">
    <property type="entry name" value="Gln-tRNA_amidoTrfase_suB_CS"/>
</dbReference>
<dbReference type="InterPro" id="IPR003789">
    <property type="entry name" value="Asn/Gln_tRNA_amidoTrase-B-like"/>
</dbReference>
<keyword evidence="4 11" id="KW-0436">Ligase</keyword>
<dbReference type="InterPro" id="IPR018027">
    <property type="entry name" value="Asn/Gln_amidotransferase"/>
</dbReference>
<evidence type="ECO:0000256" key="1">
    <source>
        <dbReference type="ARBA" id="ARBA00005306"/>
    </source>
</evidence>
<reference evidence="14" key="1">
    <citation type="journal article" date="2022" name="Int. J. Syst. Evol. Microbiol.">
        <title>Anaeromyxobacter oryzae sp. nov., Anaeromyxobacter diazotrophicus sp. nov. and Anaeromyxobacter paludicola sp. nov., isolated from paddy soils.</title>
        <authorList>
            <person name="Itoh H."/>
            <person name="Xu Z."/>
            <person name="Mise K."/>
            <person name="Masuda Y."/>
            <person name="Ushijima N."/>
            <person name="Hayakawa C."/>
            <person name="Shiratori Y."/>
            <person name="Senoo K."/>
        </authorList>
    </citation>
    <scope>NUCLEOTIDE SEQUENCE [LARGE SCALE GENOMIC DNA]</scope>
    <source>
        <strain evidence="14">Red630</strain>
    </source>
</reference>
<dbReference type="Pfam" id="PF02934">
    <property type="entry name" value="GatB_N"/>
    <property type="match status" value="1"/>
</dbReference>
<keyword evidence="5 11" id="KW-0547">Nucleotide-binding</keyword>
<dbReference type="NCBIfam" id="NF004014">
    <property type="entry name" value="PRK05477.1-4"/>
    <property type="match status" value="1"/>
</dbReference>
<dbReference type="PROSITE" id="PS01234">
    <property type="entry name" value="GATB"/>
    <property type="match status" value="1"/>
</dbReference>
<sequence>MPVSDFEVVMGLEVHAQLLTRTKIFCGCSTAFGAEPNHHVCPVCLALPGVLPRLNAEVVEFAVRTGLALGCEIQPKSVFARKNYFYPDLPKGYQISQYELPVCLGGGVDIEVDGVPKRIRLTRIHMEEDAGKSVHDALGGSAVDLNRAGVPLLEIVSEPDLRSVDEAVAYLKELRAILMALGVNDGNLEEGSFRCDANVSVRPRGQAALGQRCEIKNMNSFRYLKQAVEYEVARQVELVEAGGKVEQETRLFDPDRGETRAMRSKEDAHDYRYFPEPDLPPLLVDAAFVERVRGTLPELPRARAARYREALQLSAYDAGVLVADAGVAGFFDAALAAYGGGPERAKKVANWVNGEVARLANETGLAPRDWKLAPAALASLLRLLDAGTLGGPGAKQVLEVLFREGGDPEAVVKEKGLAQVSDEGAIEAAVDEVLAASPVEVERYRGGNRKLIGFFVGQVMKRMRGKGNPAVVNALLEKKLGGA</sequence>
<dbReference type="EMBL" id="AP025592">
    <property type="protein sequence ID" value="BDG09902.1"/>
    <property type="molecule type" value="Genomic_DNA"/>
</dbReference>
<dbReference type="EC" id="6.3.5.-" evidence="11"/>
<feature type="domain" description="Asn/Gln amidotransferase" evidence="12">
    <location>
        <begin position="329"/>
        <end position="480"/>
    </location>
</feature>
<keyword evidence="14" id="KW-1185">Reference proteome</keyword>
<dbReference type="Pfam" id="PF02637">
    <property type="entry name" value="GatB_Yqey"/>
    <property type="match status" value="1"/>
</dbReference>
<dbReference type="PANTHER" id="PTHR11659">
    <property type="entry name" value="GLUTAMYL-TRNA GLN AMIDOTRANSFERASE SUBUNIT B MITOCHONDRIAL AND PROKARYOTIC PET112-RELATED"/>
    <property type="match status" value="1"/>
</dbReference>
<evidence type="ECO:0000313" key="13">
    <source>
        <dbReference type="EMBL" id="BDG09902.1"/>
    </source>
</evidence>
<dbReference type="InterPro" id="IPR023168">
    <property type="entry name" value="GatB_Yqey_C_2"/>
</dbReference>
<dbReference type="HAMAP" id="MF_00121">
    <property type="entry name" value="GatB"/>
    <property type="match status" value="1"/>
</dbReference>
<dbReference type="InterPro" id="IPR014746">
    <property type="entry name" value="Gln_synth/guanido_kin_cat_dom"/>
</dbReference>
<comment type="function">
    <text evidence="8 11">Allows the formation of correctly charged Asn-tRNA(Asn) or Gln-tRNA(Gln) through the transamidation of misacylated Asp-tRNA(Asn) or Glu-tRNA(Gln) in organisms which lack either or both of asparaginyl-tRNA or glutaminyl-tRNA synthetases. The reaction takes place in the presence of glutamine and ATP through an activated phospho-Asp-tRNA(Asn) or phospho-Glu-tRNA(Gln).</text>
</comment>
<evidence type="ECO:0000256" key="9">
    <source>
        <dbReference type="ARBA" id="ARBA00047380"/>
    </source>
</evidence>